<dbReference type="OrthoDB" id="522106at2759"/>
<keyword evidence="5" id="KW-1185">Reference proteome</keyword>
<evidence type="ECO:0000313" key="4">
    <source>
        <dbReference type="EMBL" id="CAH1160262.1"/>
    </source>
</evidence>
<reference evidence="4" key="1">
    <citation type="submission" date="2022-01" db="EMBL/GenBank/DDBJ databases">
        <authorList>
            <person name="King R."/>
        </authorList>
    </citation>
    <scope>NUCLEOTIDE SEQUENCE</scope>
</reference>
<dbReference type="GO" id="GO:0005524">
    <property type="term" value="F:ATP binding"/>
    <property type="evidence" value="ECO:0007669"/>
    <property type="project" value="InterPro"/>
</dbReference>
<evidence type="ECO:0000313" key="5">
    <source>
        <dbReference type="Proteomes" id="UP001153737"/>
    </source>
</evidence>
<accession>A0A9P0DKY4</accession>
<dbReference type="InterPro" id="IPR027417">
    <property type="entry name" value="P-loop_NTPase"/>
</dbReference>
<proteinExistence type="predicted"/>
<keyword evidence="3" id="KW-0418">Kinase</keyword>
<name>A0A9P0DKY4_PHACE</name>
<evidence type="ECO:0000256" key="1">
    <source>
        <dbReference type="ARBA" id="ARBA00022679"/>
    </source>
</evidence>
<keyword evidence="1" id="KW-0808">Transferase</keyword>
<evidence type="ECO:0008006" key="6">
    <source>
        <dbReference type="Google" id="ProtNLM"/>
    </source>
</evidence>
<reference evidence="4" key="2">
    <citation type="submission" date="2022-10" db="EMBL/GenBank/DDBJ databases">
        <authorList>
            <consortium name="ENA_rothamsted_submissions"/>
            <consortium name="culmorum"/>
            <person name="King R."/>
        </authorList>
    </citation>
    <scope>NUCLEOTIDE SEQUENCE</scope>
</reference>
<dbReference type="EMBL" id="OU896709">
    <property type="protein sequence ID" value="CAH1160262.1"/>
    <property type="molecule type" value="Genomic_DNA"/>
</dbReference>
<organism evidence="4 5">
    <name type="scientific">Phaedon cochleariae</name>
    <name type="common">Mustard beetle</name>
    <dbReference type="NCBI Taxonomy" id="80249"/>
    <lineage>
        <taxon>Eukaryota</taxon>
        <taxon>Metazoa</taxon>
        <taxon>Ecdysozoa</taxon>
        <taxon>Arthropoda</taxon>
        <taxon>Hexapoda</taxon>
        <taxon>Insecta</taxon>
        <taxon>Pterygota</taxon>
        <taxon>Neoptera</taxon>
        <taxon>Endopterygota</taxon>
        <taxon>Coleoptera</taxon>
        <taxon>Polyphaga</taxon>
        <taxon>Cucujiformia</taxon>
        <taxon>Chrysomeloidea</taxon>
        <taxon>Chrysomelidae</taxon>
        <taxon>Chrysomelinae</taxon>
        <taxon>Chrysomelini</taxon>
        <taxon>Phaedon</taxon>
    </lineage>
</organism>
<dbReference type="InterPro" id="IPR000850">
    <property type="entry name" value="Adenylat/UMP-CMP_kin"/>
</dbReference>
<dbReference type="GO" id="GO:0019205">
    <property type="term" value="F:nucleobase-containing compound kinase activity"/>
    <property type="evidence" value="ECO:0007669"/>
    <property type="project" value="InterPro"/>
</dbReference>
<dbReference type="PANTHER" id="PTHR23359">
    <property type="entry name" value="NUCLEOTIDE KINASE"/>
    <property type="match status" value="1"/>
</dbReference>
<evidence type="ECO:0000256" key="2">
    <source>
        <dbReference type="ARBA" id="ARBA00022741"/>
    </source>
</evidence>
<keyword evidence="2" id="KW-0547">Nucleotide-binding</keyword>
<dbReference type="CDD" id="cd22979">
    <property type="entry name" value="DD_AK8"/>
    <property type="match status" value="1"/>
</dbReference>
<dbReference type="Pfam" id="PF00406">
    <property type="entry name" value="ADK"/>
    <property type="match status" value="1"/>
</dbReference>
<dbReference type="AlphaFoldDB" id="A0A9P0DKY4"/>
<evidence type="ECO:0000256" key="3">
    <source>
        <dbReference type="ARBA" id="ARBA00022777"/>
    </source>
</evidence>
<dbReference type="Proteomes" id="UP001153737">
    <property type="component" value="Chromosome 3"/>
</dbReference>
<dbReference type="SUPFAM" id="SSF52540">
    <property type="entry name" value="P-loop containing nucleoside triphosphate hydrolases"/>
    <property type="match status" value="1"/>
</dbReference>
<gene>
    <name evidence="4" type="ORF">PHAECO_LOCUS7411</name>
</gene>
<dbReference type="Gene3D" id="3.40.50.300">
    <property type="entry name" value="P-loop containing nucleotide triphosphate hydrolases"/>
    <property type="match status" value="1"/>
</dbReference>
<protein>
    <recommendedName>
        <fullName evidence="6">Adenylate kinase 8</fullName>
    </recommendedName>
</protein>
<sequence length="472" mass="53532">MTDPSKRPLNFPTSHIPYLQKHRIYELFHEIARELVIRKPDDHVLFTKQVLVNAAHSRDIARVVILPSPKVNILEMSKEISRVTKQVVVTQEMVKQSLKSDDFDGLPSDILAKYLAYLVRTENCYSSGWIMVDCLRSEADAKSLIQQGIIPTHTLHFIAPFHPDVSELLYCEVSARWPETRRVIAGLRNVFKGSLREVHLGRRHVAEVVIECVELMRTRAAVKPITPRVVILGPRGSGKKTQAKIIAQALDVVHVDFEYLICQAWTSSSKIGEQLRACKKDACLHSDLLSQVVNKRILEEDCLRRGWVLTGYPFTDTDFKYLDSLDTPPNRVIFLECDLNVCKERLRHRKVNVHTGSQTDVKQFPEAEVEKILLTHPKDDLEMIDAELEWYCRNYGPLRKYCGGTASVVNGDQNERWVNECVCAVILKGPLGAPPRRGLADVEERSSDDSADDCACLSEVPSKILDSFILKV</sequence>
<dbReference type="GO" id="GO:0006139">
    <property type="term" value="P:nucleobase-containing compound metabolic process"/>
    <property type="evidence" value="ECO:0007669"/>
    <property type="project" value="InterPro"/>
</dbReference>